<dbReference type="STRING" id="253628.A0A0D1X9Y6"/>
<evidence type="ECO:0000313" key="1">
    <source>
        <dbReference type="EMBL" id="KIV98970.1"/>
    </source>
</evidence>
<dbReference type="EMBL" id="KN847589">
    <property type="protein sequence ID" value="KIV98970.1"/>
    <property type="molecule type" value="Genomic_DNA"/>
</dbReference>
<organism evidence="1 2">
    <name type="scientific">Verruconis gallopava</name>
    <dbReference type="NCBI Taxonomy" id="253628"/>
    <lineage>
        <taxon>Eukaryota</taxon>
        <taxon>Fungi</taxon>
        <taxon>Dikarya</taxon>
        <taxon>Ascomycota</taxon>
        <taxon>Pezizomycotina</taxon>
        <taxon>Dothideomycetes</taxon>
        <taxon>Pleosporomycetidae</taxon>
        <taxon>Venturiales</taxon>
        <taxon>Sympoventuriaceae</taxon>
        <taxon>Verruconis</taxon>
    </lineage>
</organism>
<dbReference type="HOGENOM" id="CLU_007263_2_0_1"/>
<gene>
    <name evidence="1" type="ORF">PV09_09300</name>
</gene>
<dbReference type="RefSeq" id="XP_016208840.1">
    <property type="nucleotide sequence ID" value="XM_016363338.1"/>
</dbReference>
<dbReference type="Proteomes" id="UP000053259">
    <property type="component" value="Unassembled WGS sequence"/>
</dbReference>
<protein>
    <submittedName>
        <fullName evidence="1">Uncharacterized protein</fullName>
    </submittedName>
</protein>
<name>A0A0D1X9Y6_9PEZI</name>
<reference evidence="1 2" key="1">
    <citation type="submission" date="2015-01" db="EMBL/GenBank/DDBJ databases">
        <title>The Genome Sequence of Ochroconis gallopava CBS43764.</title>
        <authorList>
            <consortium name="The Broad Institute Genomics Platform"/>
            <person name="Cuomo C."/>
            <person name="de Hoog S."/>
            <person name="Gorbushina A."/>
            <person name="Stielow B."/>
            <person name="Teixiera M."/>
            <person name="Abouelleil A."/>
            <person name="Chapman S.B."/>
            <person name="Priest M."/>
            <person name="Young S.K."/>
            <person name="Wortman J."/>
            <person name="Nusbaum C."/>
            <person name="Birren B."/>
        </authorList>
    </citation>
    <scope>NUCLEOTIDE SEQUENCE [LARGE SCALE GENOMIC DNA]</scope>
    <source>
        <strain evidence="1 2">CBS 43764</strain>
    </source>
</reference>
<dbReference type="InterPro" id="IPR014839">
    <property type="entry name" value="Crt10"/>
</dbReference>
<dbReference type="GeneID" id="27317273"/>
<accession>A0A0D1X9Y6</accession>
<keyword evidence="2" id="KW-1185">Reference proteome</keyword>
<dbReference type="OrthoDB" id="5591786at2759"/>
<dbReference type="Pfam" id="PF08728">
    <property type="entry name" value="CRT10"/>
    <property type="match status" value="2"/>
</dbReference>
<sequence>MPFESLNPDAKKFLRHKAVSVEEIGLQKGTDRFNKNQYQQNYEHIPGIREWRLNLTRLSQVYNLFLVAYLDKLYVYEPSHPNQELPERPSLILSPPRTTFAQYGYLDQECPHSINHLLVDFFGEQEVALIACDDGDVIGYYVNKIQAGIDRRLDAYSLNTIFGDEIHPFFMHNVRMSAWGLSVHSQARKIAVSSNTHEVTVISFGLVEPGSGDLYHSEDHKFVMTGYNNNLPTVAFCNTEDDPQGRILVSGEITGLIYLHELGTREKNEIMQIGFCLKTSPGNLRCDCTDQSAYPHSIWCVAFIGRHAFRRTAGYAPYKQGKPDFDKYWNGSLMKHCVPNSNSKYELKHVRGSFETEFLSSSSSSDNDGDDIGDDGSIYDDEALSDILSTHSTDHFHSSLNTMIHPWLINEHSSRTSREIYQSSKTFHFSRWPSLSPTEESDRIWGNIPCPLLIASKTDINLLQPEDDDGFVSPIITLEEPLNQKYDLGNPVEARPSFTQASVNRMSLFHVIDELGALIVGSPNGRVAVFSLLRTYDWEARPNGTYFMRLDWILPFACQEEDGTRPERKLLGLAASPLQGQLGRVRMEIRRRWRLMLYYADHSILSYEISLSD</sequence>
<proteinExistence type="predicted"/>
<dbReference type="InParanoid" id="A0A0D1X9Y6"/>
<dbReference type="VEuPathDB" id="FungiDB:PV09_09300"/>
<evidence type="ECO:0000313" key="2">
    <source>
        <dbReference type="Proteomes" id="UP000053259"/>
    </source>
</evidence>
<dbReference type="AlphaFoldDB" id="A0A0D1X9Y6"/>